<dbReference type="VEuPathDB" id="TriTrypDB:BSAL_89095c"/>
<reference evidence="3" key="1">
    <citation type="submission" date="2015-09" db="EMBL/GenBank/DDBJ databases">
        <authorList>
            <consortium name="Pathogen Informatics"/>
        </authorList>
    </citation>
    <scope>NUCLEOTIDE SEQUENCE [LARGE SCALE GENOMIC DNA]</scope>
    <source>
        <strain evidence="3">Lake Konstanz</strain>
    </source>
</reference>
<keyword evidence="3" id="KW-1185">Reference proteome</keyword>
<dbReference type="SUPFAM" id="SSF50978">
    <property type="entry name" value="WD40 repeat-like"/>
    <property type="match status" value="1"/>
</dbReference>
<evidence type="ECO:0000313" key="3">
    <source>
        <dbReference type="Proteomes" id="UP000051952"/>
    </source>
</evidence>
<dbReference type="EMBL" id="CYKH01001133">
    <property type="protein sequence ID" value="CUG84899.1"/>
    <property type="molecule type" value="Genomic_DNA"/>
</dbReference>
<accession>A0A0S4JBI5</accession>
<feature type="coiled-coil region" evidence="1">
    <location>
        <begin position="599"/>
        <end position="626"/>
    </location>
</feature>
<dbReference type="OMA" id="CRANNER"/>
<name>A0A0S4JBI5_BODSA</name>
<dbReference type="OrthoDB" id="271755at2759"/>
<proteinExistence type="predicted"/>
<dbReference type="InterPro" id="IPR036322">
    <property type="entry name" value="WD40_repeat_dom_sf"/>
</dbReference>
<sequence length="788" mass="85258">MQVDLKDSGSALPSTLTDVAMFKEQISKTRVVADSQKFLVYSLKNPASLRVLARANNAQGMFKNHKNDVTAAKFVNHKSNVIATASEGEFFVWFITVNESREVETKVYFSLIDTVTVRSFCWFIDSVSATPELLILYGNTAAHLQSSKLISSFGATTPAVPEVALKDYALLFDRQVGPDAAFTAVGAGGLFAFATDAVSVAVSTARHGNAPSFRACDGEALIGLEVLQDKPAVLLAACSSFAALWSIDGEPTKLYKINIGSPIVVALSTLNTVALFSNNKEVFLIDVAAKKLQQHTRHALSFQVPAAPQSVTFNASESSGFVSMCDFGTRLSIHTWKRPFSENAAPAAPTAAPAAAAKTPFVDPAVVSASAMPTTVVANGRRQLAPPQQQFVPVAPPAYIPQQQQQPVQQQPPRVSLSNANLPQVPQDGQIAQVFEQCQAEIAALKAQLDSAVQNTNQILTLVPQMVKRDHSSLVTLSLEAQITELQNAARAGEIGGSSSGAAAGPVGFESQLLATVMDDVANRLVEGLVPGIRDALLSDLEPSLRTAVMSHIKKSQKDVFKNRVDALLKNVTSEFISELEKKQRVDEKQFENYGKEVRRMAEGSMTKLLQQINSLEDQVLAIQNSGILDEVKSLRVEVQALRAAAASGVAQDVAIAPATIIATARAMIDANEPERGLEYVCRMNVPSATIELLEDIGRDETTRDNALQVQNNRLWESILLQLTATTRSTQLHVALQWIKDIVTDHEKSLQVAAVSNAVKSFIQTWKQEKDIDAAVQKELRIVEKLVR</sequence>
<keyword evidence="1" id="KW-0175">Coiled coil</keyword>
<evidence type="ECO:0000256" key="1">
    <source>
        <dbReference type="SAM" id="Coils"/>
    </source>
</evidence>
<dbReference type="Proteomes" id="UP000051952">
    <property type="component" value="Unassembled WGS sequence"/>
</dbReference>
<evidence type="ECO:0000313" key="2">
    <source>
        <dbReference type="EMBL" id="CUG84899.1"/>
    </source>
</evidence>
<protein>
    <submittedName>
        <fullName evidence="2">Uncharacterized protein</fullName>
    </submittedName>
</protein>
<gene>
    <name evidence="2" type="ORF">BSAL_89095c</name>
</gene>
<organism evidence="2 3">
    <name type="scientific">Bodo saltans</name>
    <name type="common">Flagellated protozoan</name>
    <dbReference type="NCBI Taxonomy" id="75058"/>
    <lineage>
        <taxon>Eukaryota</taxon>
        <taxon>Discoba</taxon>
        <taxon>Euglenozoa</taxon>
        <taxon>Kinetoplastea</taxon>
        <taxon>Metakinetoplastina</taxon>
        <taxon>Eubodonida</taxon>
        <taxon>Bodonidae</taxon>
        <taxon>Bodo</taxon>
    </lineage>
</organism>
<dbReference type="AlphaFoldDB" id="A0A0S4JBI5"/>